<dbReference type="EMBL" id="JAAGLU010000017">
    <property type="protein sequence ID" value="NEC88374.1"/>
    <property type="molecule type" value="Genomic_DNA"/>
</dbReference>
<feature type="region of interest" description="Disordered" evidence="1">
    <location>
        <begin position="47"/>
        <end position="74"/>
    </location>
</feature>
<dbReference type="AlphaFoldDB" id="A0A6B3BVG7"/>
<gene>
    <name evidence="2" type="ORF">G3I71_21665</name>
</gene>
<sequence length="74" mass="7878">MSRSGSPCFGTPENCEVEMSRRIKRAFGVTVLSVIFTLPVISAAQATEADSASTGQEVSVQDTAQAAPDNWAWD</sequence>
<name>A0A6B3BVG7_9ACTN</name>
<dbReference type="RefSeq" id="WP_164316491.1">
    <property type="nucleotide sequence ID" value="NZ_JAAGLU010000017.1"/>
</dbReference>
<reference evidence="2" key="1">
    <citation type="submission" date="2020-01" db="EMBL/GenBank/DDBJ databases">
        <title>Insect and environment-associated Actinomycetes.</title>
        <authorList>
            <person name="Currrie C."/>
            <person name="Chevrette M."/>
            <person name="Carlson C."/>
            <person name="Stubbendieck R."/>
            <person name="Wendt-Pienkowski E."/>
        </authorList>
    </citation>
    <scope>NUCLEOTIDE SEQUENCE</scope>
    <source>
        <strain evidence="2">SID12501</strain>
    </source>
</reference>
<comment type="caution">
    <text evidence="2">The sequence shown here is derived from an EMBL/GenBank/DDBJ whole genome shotgun (WGS) entry which is preliminary data.</text>
</comment>
<evidence type="ECO:0000313" key="2">
    <source>
        <dbReference type="EMBL" id="NEC88374.1"/>
    </source>
</evidence>
<proteinExistence type="predicted"/>
<protein>
    <submittedName>
        <fullName evidence="2">Uncharacterized protein</fullName>
    </submittedName>
</protein>
<organism evidence="2">
    <name type="scientific">Streptomyces sp. SID12501</name>
    <dbReference type="NCBI Taxonomy" id="2706042"/>
    <lineage>
        <taxon>Bacteria</taxon>
        <taxon>Bacillati</taxon>
        <taxon>Actinomycetota</taxon>
        <taxon>Actinomycetes</taxon>
        <taxon>Kitasatosporales</taxon>
        <taxon>Streptomycetaceae</taxon>
        <taxon>Streptomyces</taxon>
    </lineage>
</organism>
<accession>A0A6B3BVG7</accession>
<feature type="compositionally biased region" description="Polar residues" evidence="1">
    <location>
        <begin position="47"/>
        <end position="64"/>
    </location>
</feature>
<evidence type="ECO:0000256" key="1">
    <source>
        <dbReference type="SAM" id="MobiDB-lite"/>
    </source>
</evidence>